<evidence type="ECO:0000313" key="2">
    <source>
        <dbReference type="Proteomes" id="UP000261174"/>
    </source>
</evidence>
<reference evidence="1 2" key="1">
    <citation type="submission" date="2018-08" db="EMBL/GenBank/DDBJ databases">
        <title>Chitinophaga sp. K20C18050901, a novel bacterium isolated from forest soil.</title>
        <authorList>
            <person name="Wang C."/>
        </authorList>
    </citation>
    <scope>NUCLEOTIDE SEQUENCE [LARGE SCALE GENOMIC DNA]</scope>
    <source>
        <strain evidence="1 2">K20C18050901</strain>
    </source>
</reference>
<organism evidence="1 2">
    <name type="scientific">Chitinophaga silvisoli</name>
    <dbReference type="NCBI Taxonomy" id="2291814"/>
    <lineage>
        <taxon>Bacteria</taxon>
        <taxon>Pseudomonadati</taxon>
        <taxon>Bacteroidota</taxon>
        <taxon>Chitinophagia</taxon>
        <taxon>Chitinophagales</taxon>
        <taxon>Chitinophagaceae</taxon>
        <taxon>Chitinophaga</taxon>
    </lineage>
</organism>
<proteinExistence type="predicted"/>
<dbReference type="AlphaFoldDB" id="A0A3E1NT42"/>
<dbReference type="OrthoDB" id="797474at2"/>
<keyword evidence="2" id="KW-1185">Reference proteome</keyword>
<gene>
    <name evidence="1" type="ORF">DXN04_31910</name>
</gene>
<sequence length="152" mass="17850">MNWIISKTRKMNYHTNLRALMLPVWEDIKNYQWVVSDLEYMSSDPVPINYEQDYFILSPEEFSILANADLQIIWGVICGIPADEEIEIDEDRLPYVEGNDLIWENGNIQLEQAVIEIVCFDSSYTILKFKNVGLSEKFKSIFEEAIELEKFK</sequence>
<evidence type="ECO:0000313" key="1">
    <source>
        <dbReference type="EMBL" id="RFM30938.1"/>
    </source>
</evidence>
<name>A0A3E1NT42_9BACT</name>
<dbReference type="Proteomes" id="UP000261174">
    <property type="component" value="Unassembled WGS sequence"/>
</dbReference>
<accession>A0A3E1NT42</accession>
<dbReference type="RefSeq" id="WP_116857482.1">
    <property type="nucleotide sequence ID" value="NZ_QTJV01000018.1"/>
</dbReference>
<evidence type="ECO:0008006" key="3">
    <source>
        <dbReference type="Google" id="ProtNLM"/>
    </source>
</evidence>
<protein>
    <recommendedName>
        <fullName evidence="3">DUF2691 family protein</fullName>
    </recommendedName>
</protein>
<comment type="caution">
    <text evidence="1">The sequence shown here is derived from an EMBL/GenBank/DDBJ whole genome shotgun (WGS) entry which is preliminary data.</text>
</comment>
<dbReference type="EMBL" id="QTJV01000018">
    <property type="protein sequence ID" value="RFM30938.1"/>
    <property type="molecule type" value="Genomic_DNA"/>
</dbReference>